<dbReference type="Pfam" id="PF00107">
    <property type="entry name" value="ADH_zinc_N"/>
    <property type="match status" value="1"/>
</dbReference>
<dbReference type="InterPro" id="IPR013154">
    <property type="entry name" value="ADH-like_N"/>
</dbReference>
<evidence type="ECO:0000256" key="1">
    <source>
        <dbReference type="ARBA" id="ARBA00022857"/>
    </source>
</evidence>
<dbReference type="SMART" id="SM00829">
    <property type="entry name" value="PKS_ER"/>
    <property type="match status" value="1"/>
</dbReference>
<dbReference type="Gene3D" id="3.90.180.10">
    <property type="entry name" value="Medium-chain alcohol dehydrogenases, catalytic domain"/>
    <property type="match status" value="1"/>
</dbReference>
<dbReference type="EMBL" id="VDFW01000009">
    <property type="protein sequence ID" value="TNC26156.1"/>
    <property type="molecule type" value="Genomic_DNA"/>
</dbReference>
<dbReference type="PANTHER" id="PTHR48106">
    <property type="entry name" value="QUINONE OXIDOREDUCTASE PIG3-RELATED"/>
    <property type="match status" value="1"/>
</dbReference>
<proteinExistence type="predicted"/>
<dbReference type="Pfam" id="PF08240">
    <property type="entry name" value="ADH_N"/>
    <property type="match status" value="1"/>
</dbReference>
<sequence length="312" mass="32644">MRAMTLREYGDADRLRLEDMPEPVPGPGQVLIRVEAIAAAYYEVGIRSGQFPLPTGLPMVFGFEAAGTVVGGPLKGQRVAAMTFSCGAWAEYLAAPVEEVTPIPDSVSTTDAVAAATPGSVALALLRKANARGEQVLVEAAGSGGVGSYLVQLAHRNGAAHVTATAGSAAKREFAARLGADLVLDHHDPQWTDEVPRGLGVIFEAIGGRTSKNLLDALASGTGRMLYYGLLSGAQPAIEAADLAYRGLTFTGCAGLDAWAKEVRATRADVLELLAKGRLEAPIHGTFPLEDAVKAQRLVEDHAVLGRVVLRP</sequence>
<keyword evidence="1" id="KW-0521">NADP</keyword>
<keyword evidence="5" id="KW-1185">Reference proteome</keyword>
<keyword evidence="2" id="KW-0560">Oxidoreductase</keyword>
<evidence type="ECO:0000313" key="4">
    <source>
        <dbReference type="EMBL" id="TNC26156.1"/>
    </source>
</evidence>
<dbReference type="GO" id="GO:0016651">
    <property type="term" value="F:oxidoreductase activity, acting on NAD(P)H"/>
    <property type="evidence" value="ECO:0007669"/>
    <property type="project" value="TreeGrafter"/>
</dbReference>
<dbReference type="InterPro" id="IPR020843">
    <property type="entry name" value="ER"/>
</dbReference>
<reference evidence="4 5" key="1">
    <citation type="submission" date="2019-06" db="EMBL/GenBank/DDBJ databases">
        <title>Amycolatopsis alkalitolerans sp. nov., isolated from Gastrodia elata Blume.</title>
        <authorList>
            <person name="Narsing Rao M.P."/>
            <person name="Li W.J."/>
        </authorList>
    </citation>
    <scope>NUCLEOTIDE SEQUENCE [LARGE SCALE GENOMIC DNA]</scope>
    <source>
        <strain evidence="4 5">SYSUP0005</strain>
    </source>
</reference>
<dbReference type="InterPro" id="IPR011032">
    <property type="entry name" value="GroES-like_sf"/>
</dbReference>
<dbReference type="Gene3D" id="3.40.50.720">
    <property type="entry name" value="NAD(P)-binding Rossmann-like Domain"/>
    <property type="match status" value="1"/>
</dbReference>
<dbReference type="AlphaFoldDB" id="A0A5C4M0W6"/>
<dbReference type="SUPFAM" id="SSF50129">
    <property type="entry name" value="GroES-like"/>
    <property type="match status" value="1"/>
</dbReference>
<dbReference type="GO" id="GO:0070402">
    <property type="term" value="F:NADPH binding"/>
    <property type="evidence" value="ECO:0007669"/>
    <property type="project" value="TreeGrafter"/>
</dbReference>
<evidence type="ECO:0000256" key="2">
    <source>
        <dbReference type="ARBA" id="ARBA00023002"/>
    </source>
</evidence>
<name>A0A5C4M0W6_9PSEU</name>
<dbReference type="SUPFAM" id="SSF51735">
    <property type="entry name" value="NAD(P)-binding Rossmann-fold domains"/>
    <property type="match status" value="1"/>
</dbReference>
<protein>
    <submittedName>
        <fullName evidence="4">Zinc-binding dehydrogenase</fullName>
    </submittedName>
</protein>
<feature type="domain" description="Enoyl reductase (ER)" evidence="3">
    <location>
        <begin position="10"/>
        <end position="310"/>
    </location>
</feature>
<evidence type="ECO:0000259" key="3">
    <source>
        <dbReference type="SMART" id="SM00829"/>
    </source>
</evidence>
<comment type="caution">
    <text evidence="4">The sequence shown here is derived from an EMBL/GenBank/DDBJ whole genome shotgun (WGS) entry which is preliminary data.</text>
</comment>
<evidence type="ECO:0000313" key="5">
    <source>
        <dbReference type="Proteomes" id="UP000305546"/>
    </source>
</evidence>
<dbReference type="InterPro" id="IPR036291">
    <property type="entry name" value="NAD(P)-bd_dom_sf"/>
</dbReference>
<dbReference type="InterPro" id="IPR013149">
    <property type="entry name" value="ADH-like_C"/>
</dbReference>
<accession>A0A5C4M0W6</accession>
<dbReference type="Proteomes" id="UP000305546">
    <property type="component" value="Unassembled WGS sequence"/>
</dbReference>
<organism evidence="4 5">
    <name type="scientific">Amycolatopsis alkalitolerans</name>
    <dbReference type="NCBI Taxonomy" id="2547244"/>
    <lineage>
        <taxon>Bacteria</taxon>
        <taxon>Bacillati</taxon>
        <taxon>Actinomycetota</taxon>
        <taxon>Actinomycetes</taxon>
        <taxon>Pseudonocardiales</taxon>
        <taxon>Pseudonocardiaceae</taxon>
        <taxon>Amycolatopsis</taxon>
    </lineage>
</organism>
<gene>
    <name evidence="4" type="ORF">FG385_13435</name>
</gene>